<keyword evidence="3" id="KW-1185">Reference proteome</keyword>
<comment type="caution">
    <text evidence="2">The sequence shown here is derived from an EMBL/GenBank/DDBJ whole genome shotgun (WGS) entry which is preliminary data.</text>
</comment>
<dbReference type="InterPro" id="IPR016024">
    <property type="entry name" value="ARM-type_fold"/>
</dbReference>
<name>A0A6S7FS96_PARCT</name>
<sequence length="527" mass="58806">MPEKGQIKFMKTLLGKVKTLLHSDDEHPKKEKSKEKKITDYKIPEKIQAVASDRNTNKLYGVLGNSKENDGEKSVNVISIPLNALKKIVPSEDDFHREKESGDLGRMPKGTQVLLKPVSVQLANNMRENKGMTSLVPVVLQNQVPRAEPLRSYHSYGVFPDGPSNEPFGTSRLPFIIERHGDILKHNKGDEELFRDNKGDEGLYRDIGHIPGEIRYHHGPLEDKDVPTRPILRHKNPRYHHARYDDDDDPDDDDDEDEDDDDDDDFDDESDDDGDRYNYRNSPQMRSEERQIAATRKRLYDMLPGNDPTYTSENRGLGLPMRLSGTMQMPEAFLGNPMVQPGQGASQRTLMPLLGEALAGEHADNSNDRSVFMFGGHAPKQVFGDSDSNFQTTPMRSASMKVNSGGFTLGGSQAQAMTPNEVSYMLQKPPGDQLSQKDKISHPSRKTHGVLLKVNGRPIGDSSELRDHVLNGVVFKGKEKLIKSKGPMDVKVSKATDDVHSKVVDITSADKVKVLEAKSKIAKSHGQ</sequence>
<feature type="compositionally biased region" description="Basic and acidic residues" evidence="1">
    <location>
        <begin position="215"/>
        <end position="227"/>
    </location>
</feature>
<evidence type="ECO:0000256" key="1">
    <source>
        <dbReference type="SAM" id="MobiDB-lite"/>
    </source>
</evidence>
<organism evidence="2 3">
    <name type="scientific">Paramuricea clavata</name>
    <name type="common">Red gorgonian</name>
    <name type="synonym">Violescent sea-whip</name>
    <dbReference type="NCBI Taxonomy" id="317549"/>
    <lineage>
        <taxon>Eukaryota</taxon>
        <taxon>Metazoa</taxon>
        <taxon>Cnidaria</taxon>
        <taxon>Anthozoa</taxon>
        <taxon>Octocorallia</taxon>
        <taxon>Malacalcyonacea</taxon>
        <taxon>Plexauridae</taxon>
        <taxon>Paramuricea</taxon>
    </lineage>
</organism>
<reference evidence="2" key="1">
    <citation type="submission" date="2020-04" db="EMBL/GenBank/DDBJ databases">
        <authorList>
            <person name="Alioto T."/>
            <person name="Alioto T."/>
            <person name="Gomez Garrido J."/>
        </authorList>
    </citation>
    <scope>NUCLEOTIDE SEQUENCE</scope>
    <source>
        <strain evidence="2">A484AB</strain>
    </source>
</reference>
<dbReference type="OrthoDB" id="5983568at2759"/>
<evidence type="ECO:0000313" key="2">
    <source>
        <dbReference type="EMBL" id="CAB3978696.1"/>
    </source>
</evidence>
<feature type="region of interest" description="Disordered" evidence="1">
    <location>
        <begin position="215"/>
        <end position="290"/>
    </location>
</feature>
<feature type="compositionally biased region" description="Acidic residues" evidence="1">
    <location>
        <begin position="245"/>
        <end position="274"/>
    </location>
</feature>
<gene>
    <name evidence="2" type="ORF">PACLA_8A077822</name>
</gene>
<dbReference type="AlphaFoldDB" id="A0A6S7FS96"/>
<feature type="compositionally biased region" description="Basic and acidic residues" evidence="1">
    <location>
        <begin position="21"/>
        <end position="39"/>
    </location>
</feature>
<dbReference type="EMBL" id="CACRXK020000134">
    <property type="protein sequence ID" value="CAB3978696.1"/>
    <property type="molecule type" value="Genomic_DNA"/>
</dbReference>
<accession>A0A6S7FS96</accession>
<dbReference type="SUPFAM" id="SSF48371">
    <property type="entry name" value="ARM repeat"/>
    <property type="match status" value="1"/>
</dbReference>
<evidence type="ECO:0000313" key="3">
    <source>
        <dbReference type="Proteomes" id="UP001152795"/>
    </source>
</evidence>
<protein>
    <submittedName>
        <fullName evidence="2">Bromodomain adjacent to zinc finger domain 2B-like</fullName>
    </submittedName>
</protein>
<dbReference type="Proteomes" id="UP001152795">
    <property type="component" value="Unassembled WGS sequence"/>
</dbReference>
<proteinExistence type="predicted"/>
<feature type="compositionally biased region" description="Basic residues" evidence="1">
    <location>
        <begin position="231"/>
        <end position="241"/>
    </location>
</feature>
<feature type="region of interest" description="Disordered" evidence="1">
    <location>
        <begin position="20"/>
        <end position="39"/>
    </location>
</feature>